<gene>
    <name evidence="2" type="ORF">LX73_2314</name>
</gene>
<proteinExistence type="predicted"/>
<reference evidence="2 3" key="1">
    <citation type="submission" date="2019-07" db="EMBL/GenBank/DDBJ databases">
        <title>Genomic Encyclopedia of Archaeal and Bacterial Type Strains, Phase II (KMG-II): from individual species to whole genera.</title>
        <authorList>
            <person name="Goeker M."/>
        </authorList>
    </citation>
    <scope>NUCLEOTIDE SEQUENCE [LARGE SCALE GENOMIC DNA]</scope>
    <source>
        <strain evidence="2 3">DSM 21935</strain>
    </source>
</reference>
<dbReference type="Proteomes" id="UP000324595">
    <property type="component" value="Unassembled WGS sequence"/>
</dbReference>
<evidence type="ECO:0000256" key="1">
    <source>
        <dbReference type="SAM" id="MobiDB-lite"/>
    </source>
</evidence>
<keyword evidence="3" id="KW-1185">Reference proteome</keyword>
<dbReference type="AlphaFoldDB" id="A0A5D3YG24"/>
<dbReference type="RefSeq" id="WP_211359424.1">
    <property type="nucleotide sequence ID" value="NZ_VNHY01000004.1"/>
</dbReference>
<evidence type="ECO:0000313" key="2">
    <source>
        <dbReference type="EMBL" id="TYP92068.1"/>
    </source>
</evidence>
<protein>
    <submittedName>
        <fullName evidence="2">Uncharacterized protein</fullName>
    </submittedName>
</protein>
<sequence>MTVMQTDFDQIEADFWRQYLKNYSDFEGVSPHQLVINNYENIFTQSGAFDLTIDMESGRCYDSNDNTHTITEFVAGLRDESLSETKSHLNVEYTRWTEQEKARKENLLFVRDSENYRWKKRSGQDSFEEVTDFDIVLNSVIERYDIKKQQWERYYEATLRYERLDRFITKEISLDPADVHSKDDFSKAVWEKDILQVKNMRRGEMRNFWHHVHNEFNPRIVREYNHYGFIEFGEKKNKTKYFLAENVLIEFPSQKNEPLKLIDKEKGAFPVDDNKYVKPPEDAINLPRFDLGLAKNGIYKDMMNKLLDDQAFERQLDKVEDRFCKMIGGESRHSQWGKLIIGYVFSYLFFDDIYDRFNHIIFLYLYGEGNVGKGELAKLIQDFYGINHLDSLNTPTARPVDNALEQKSQIPQWIDEHVPEVPGKDAKIKDQVWNSLFELKPRPTSMQKNGTWATERKEVRTMPLFCSNFKPKTDHLLSRCLILKYTKQKRGDEEHVQWLKNNRDRLQLLMLSYMQHYSLMDRQAFIWDVERMRNKLKSEVKQELERKAGNALLQDRQISQFAVLITVRHWLEKDYRQKITNIARESRTLDNEEDETHREILQEQIDDQLKGMLDQKLYLFVKNEVVRSAIVAAHHDPLSNYIETIGTLIQAKEINQSHFNWTDDGHLKIWAKAVWDLYIKSKRGTEEIVRRETVENKLKQFSETNPDGSLKTVNWTIYYGDNEQPKETIRKKGFYIKHAYTNELFRNAFKFDTLGPSKSQVEKPETLEDDPNSIAGYEPAKDDTDINEDLPF</sequence>
<dbReference type="EMBL" id="VNHY01000004">
    <property type="protein sequence ID" value="TYP92068.1"/>
    <property type="molecule type" value="Genomic_DNA"/>
</dbReference>
<accession>A0A5D3YG24</accession>
<name>A0A5D3YG24_9BACT</name>
<comment type="caution">
    <text evidence="2">The sequence shown here is derived from an EMBL/GenBank/DDBJ whole genome shotgun (WGS) entry which is preliminary data.</text>
</comment>
<feature type="region of interest" description="Disordered" evidence="1">
    <location>
        <begin position="756"/>
        <end position="792"/>
    </location>
</feature>
<evidence type="ECO:0000313" key="3">
    <source>
        <dbReference type="Proteomes" id="UP000324595"/>
    </source>
</evidence>
<organism evidence="2 3">
    <name type="scientific">Fodinibius salinus</name>
    <dbReference type="NCBI Taxonomy" id="860790"/>
    <lineage>
        <taxon>Bacteria</taxon>
        <taxon>Pseudomonadati</taxon>
        <taxon>Balneolota</taxon>
        <taxon>Balneolia</taxon>
        <taxon>Balneolales</taxon>
        <taxon>Balneolaceae</taxon>
        <taxon>Fodinibius</taxon>
    </lineage>
</organism>